<organism evidence="1">
    <name type="scientific">Fagus sylvatica</name>
    <name type="common">Beechnut</name>
    <dbReference type="NCBI Taxonomy" id="28930"/>
    <lineage>
        <taxon>Eukaryota</taxon>
        <taxon>Viridiplantae</taxon>
        <taxon>Streptophyta</taxon>
        <taxon>Embryophyta</taxon>
        <taxon>Tracheophyta</taxon>
        <taxon>Spermatophyta</taxon>
        <taxon>Magnoliopsida</taxon>
        <taxon>eudicotyledons</taxon>
        <taxon>Gunneridae</taxon>
        <taxon>Pentapetalae</taxon>
        <taxon>rosids</taxon>
        <taxon>fabids</taxon>
        <taxon>Fagales</taxon>
        <taxon>Fagaceae</taxon>
        <taxon>Fagus</taxon>
    </lineage>
</organism>
<dbReference type="PANTHER" id="PTHR46890">
    <property type="entry name" value="NON-LTR RETROLELEMENT REVERSE TRANSCRIPTASE-LIKE PROTEIN-RELATED"/>
    <property type="match status" value="1"/>
</dbReference>
<dbReference type="InterPro" id="IPR052343">
    <property type="entry name" value="Retrotransposon-Effector_Assoc"/>
</dbReference>
<sequence length="304" mass="35423">MWLKTDGFIEQVRGWWSSSTFPSSPSHIMASKLKALKMDLKQWNLTKFGNIDFQQRKLLYALHELEVLRENRVLSEAEKSAKARMITDLEKNIYLEEICWQQKSQALWLKEGDKNTKYFHKHLHIEETNRRLMLDGLDFSSISVEDATRLERPFEEEEIFNVVSNMKGDKSPGPDGFSMAFYHACWTILKEDLMAVFLEFHTFGTFERRLNATFLTLIPKKTNVVEVRDFRPISLVGSVYKILAKVLANRLRLVMEDIISPSQNAFVKGRQITDSVLIANECLDSRIKEGFDADNKKEFKEKQD</sequence>
<gene>
    <name evidence="1" type="ORF">FSB_LOCUS830</name>
</gene>
<dbReference type="EMBL" id="OIVN01000033">
    <property type="protein sequence ID" value="SPC72948.1"/>
    <property type="molecule type" value="Genomic_DNA"/>
</dbReference>
<protein>
    <submittedName>
        <fullName evidence="1">Uncharacterized protein</fullName>
    </submittedName>
</protein>
<dbReference type="AlphaFoldDB" id="A0A2N9EE31"/>
<reference evidence="1" key="1">
    <citation type="submission" date="2018-02" db="EMBL/GenBank/DDBJ databases">
        <authorList>
            <person name="Cohen D.B."/>
            <person name="Kent A.D."/>
        </authorList>
    </citation>
    <scope>NUCLEOTIDE SEQUENCE</scope>
</reference>
<proteinExistence type="predicted"/>
<dbReference type="PANTHER" id="PTHR46890:SF50">
    <property type="entry name" value="RNA-DIRECTED DNA POLYMERASE, EUKARYOTA, REVERSE TRANSCRIPTASE ZINC-BINDING DOMAIN PROTEIN-RELATED"/>
    <property type="match status" value="1"/>
</dbReference>
<name>A0A2N9EE31_FAGSY</name>
<accession>A0A2N9EE31</accession>
<evidence type="ECO:0000313" key="1">
    <source>
        <dbReference type="EMBL" id="SPC72948.1"/>
    </source>
</evidence>